<dbReference type="AlphaFoldDB" id="A0A0R0D6H3"/>
<feature type="transmembrane region" description="Helical" evidence="7">
    <location>
        <begin position="57"/>
        <end position="82"/>
    </location>
</feature>
<dbReference type="InterPro" id="IPR001991">
    <property type="entry name" value="Na-dicarboxylate_symporter"/>
</dbReference>
<proteinExistence type="predicted"/>
<keyword evidence="4 7" id="KW-0812">Transmembrane</keyword>
<organism evidence="8 9">
    <name type="scientific">Stenotrophomonas ginsengisoli</name>
    <dbReference type="NCBI Taxonomy" id="336566"/>
    <lineage>
        <taxon>Bacteria</taxon>
        <taxon>Pseudomonadati</taxon>
        <taxon>Pseudomonadota</taxon>
        <taxon>Gammaproteobacteria</taxon>
        <taxon>Lysobacterales</taxon>
        <taxon>Lysobacteraceae</taxon>
        <taxon>Stenotrophomonas</taxon>
    </lineage>
</organism>
<dbReference type="GO" id="GO:0005886">
    <property type="term" value="C:plasma membrane"/>
    <property type="evidence" value="ECO:0007669"/>
    <property type="project" value="UniProtKB-SubCell"/>
</dbReference>
<keyword evidence="3" id="KW-1003">Cell membrane</keyword>
<keyword evidence="9" id="KW-1185">Reference proteome</keyword>
<sequence length="441" mass="45966">MVMGKAQEKAAGMPLHWKMGIGFAAGLLVGLVVHYLAADAAWIKQVITWVTTPLSTIFLNLIFMLIVPLMFSALVIGVAEMGDVSALGRIGWRTLGYTIVLTGTAVAIGLVMVNVFKPGAGVDPVMAQAMLAENAQRSAQIIASLDNQPTGLEMFLSIVPSNVLAAASSNGAILSLMFFALMFGVGMVLSPAEKVLPLKKVIEGVFEVSMTLIGRVIRLAPYAVACLMFNLVVVFGGEVIVRLGAYVLVVVAALAVHMFISYSIALKLSGRSPLAFFRGTQEATLMAFSTASSNATLPTALRVADQIGLPPKISRFVLTVGATANQNGTSLYEGVTVLFLAQFFGVDLSFGQQVLVMVVCILGGIGTAGVPAGALPVVALICGMVGINPLGIGLILGVHHLLDMCRTALNVTGDLVLTSLVAAHEPAQAEGATALASDRQD</sequence>
<dbReference type="Proteomes" id="UP000050956">
    <property type="component" value="Unassembled WGS sequence"/>
</dbReference>
<evidence type="ECO:0000256" key="1">
    <source>
        <dbReference type="ARBA" id="ARBA00004651"/>
    </source>
</evidence>
<evidence type="ECO:0000313" key="8">
    <source>
        <dbReference type="EMBL" id="KRG73774.1"/>
    </source>
</evidence>
<dbReference type="PATRIC" id="fig|336566.3.peg.2667"/>
<comment type="caution">
    <text evidence="8">The sequence shown here is derived from an EMBL/GenBank/DDBJ whole genome shotgun (WGS) entry which is preliminary data.</text>
</comment>
<name>A0A0R0D6H3_9GAMM</name>
<dbReference type="EMBL" id="LDJM01000057">
    <property type="protein sequence ID" value="KRG73774.1"/>
    <property type="molecule type" value="Genomic_DNA"/>
</dbReference>
<dbReference type="Pfam" id="PF00375">
    <property type="entry name" value="SDF"/>
    <property type="match status" value="1"/>
</dbReference>
<feature type="transmembrane region" description="Helical" evidence="7">
    <location>
        <begin position="378"/>
        <end position="398"/>
    </location>
</feature>
<evidence type="ECO:0000256" key="5">
    <source>
        <dbReference type="ARBA" id="ARBA00022989"/>
    </source>
</evidence>
<feature type="transmembrane region" description="Helical" evidence="7">
    <location>
        <begin position="354"/>
        <end position="372"/>
    </location>
</feature>
<dbReference type="GO" id="GO:0006835">
    <property type="term" value="P:dicarboxylic acid transport"/>
    <property type="evidence" value="ECO:0007669"/>
    <property type="project" value="TreeGrafter"/>
</dbReference>
<gene>
    <name evidence="8" type="ORF">ABB30_15155</name>
</gene>
<keyword evidence="5 7" id="KW-1133">Transmembrane helix</keyword>
<comment type="subcellular location">
    <subcellularLocation>
        <location evidence="1">Cell membrane</location>
        <topology evidence="1">Multi-pass membrane protein</topology>
    </subcellularLocation>
</comment>
<evidence type="ECO:0000256" key="3">
    <source>
        <dbReference type="ARBA" id="ARBA00022475"/>
    </source>
</evidence>
<evidence type="ECO:0000256" key="6">
    <source>
        <dbReference type="ARBA" id="ARBA00023136"/>
    </source>
</evidence>
<keyword evidence="2" id="KW-0813">Transport</keyword>
<evidence type="ECO:0000256" key="4">
    <source>
        <dbReference type="ARBA" id="ARBA00022692"/>
    </source>
</evidence>
<dbReference type="PRINTS" id="PR00173">
    <property type="entry name" value="EDTRNSPORT"/>
</dbReference>
<evidence type="ECO:0000256" key="2">
    <source>
        <dbReference type="ARBA" id="ARBA00022448"/>
    </source>
</evidence>
<evidence type="ECO:0000256" key="7">
    <source>
        <dbReference type="SAM" id="Phobius"/>
    </source>
</evidence>
<dbReference type="GO" id="GO:0015293">
    <property type="term" value="F:symporter activity"/>
    <property type="evidence" value="ECO:0007669"/>
    <property type="project" value="UniProtKB-KW"/>
</dbReference>
<dbReference type="STRING" id="336566.ABB30_15155"/>
<feature type="transmembrane region" description="Helical" evidence="7">
    <location>
        <begin position="171"/>
        <end position="190"/>
    </location>
</feature>
<feature type="transmembrane region" description="Helical" evidence="7">
    <location>
        <begin position="219"/>
        <end position="237"/>
    </location>
</feature>
<evidence type="ECO:0000313" key="9">
    <source>
        <dbReference type="Proteomes" id="UP000050956"/>
    </source>
</evidence>
<accession>A0A0R0D6H3</accession>
<dbReference type="PANTHER" id="PTHR42865:SF7">
    <property type="entry name" value="PROTON_GLUTAMATE-ASPARTATE SYMPORTER"/>
    <property type="match status" value="1"/>
</dbReference>
<feature type="transmembrane region" description="Helical" evidence="7">
    <location>
        <begin position="94"/>
        <end position="116"/>
    </location>
</feature>
<protein>
    <submittedName>
        <fullName evidence="8">Sodium:dicarboxylate symporter</fullName>
    </submittedName>
</protein>
<keyword evidence="6 7" id="KW-0472">Membrane</keyword>
<dbReference type="SUPFAM" id="SSF118215">
    <property type="entry name" value="Proton glutamate symport protein"/>
    <property type="match status" value="1"/>
</dbReference>
<feature type="transmembrane region" description="Helical" evidence="7">
    <location>
        <begin position="243"/>
        <end position="265"/>
    </location>
</feature>
<feature type="transmembrane region" description="Helical" evidence="7">
    <location>
        <begin position="20"/>
        <end position="37"/>
    </location>
</feature>
<dbReference type="Gene3D" id="1.10.3860.10">
    <property type="entry name" value="Sodium:dicarboxylate symporter"/>
    <property type="match status" value="1"/>
</dbReference>
<dbReference type="InterPro" id="IPR036458">
    <property type="entry name" value="Na:dicarbo_symporter_sf"/>
</dbReference>
<reference evidence="8 9" key="1">
    <citation type="submission" date="2015-05" db="EMBL/GenBank/DDBJ databases">
        <title>Genome sequencing and analysis of members of genus Stenotrophomonas.</title>
        <authorList>
            <person name="Patil P.P."/>
            <person name="Midha S."/>
            <person name="Patil P.B."/>
        </authorList>
    </citation>
    <scope>NUCLEOTIDE SEQUENCE [LARGE SCALE GENOMIC DNA]</scope>
    <source>
        <strain evidence="8 9">DSM 24757</strain>
    </source>
</reference>
<dbReference type="PANTHER" id="PTHR42865">
    <property type="entry name" value="PROTON/GLUTAMATE-ASPARTATE SYMPORTER"/>
    <property type="match status" value="1"/>
</dbReference>